<keyword evidence="3" id="KW-1185">Reference proteome</keyword>
<dbReference type="Proteomes" id="UP000199438">
    <property type="component" value="Unassembled WGS sequence"/>
</dbReference>
<dbReference type="AlphaFoldDB" id="A0A1I1D3L8"/>
<organism evidence="2 3">
    <name type="scientific">Zunongwangia mangrovi</name>
    <dbReference type="NCBI Taxonomy" id="1334022"/>
    <lineage>
        <taxon>Bacteria</taxon>
        <taxon>Pseudomonadati</taxon>
        <taxon>Bacteroidota</taxon>
        <taxon>Flavobacteriia</taxon>
        <taxon>Flavobacteriales</taxon>
        <taxon>Flavobacteriaceae</taxon>
        <taxon>Zunongwangia</taxon>
    </lineage>
</organism>
<evidence type="ECO:0000259" key="1">
    <source>
        <dbReference type="PROSITE" id="PS51724"/>
    </source>
</evidence>
<evidence type="ECO:0000313" key="3">
    <source>
        <dbReference type="Proteomes" id="UP000199438"/>
    </source>
</evidence>
<dbReference type="OrthoDB" id="2473397at2"/>
<dbReference type="SUPFAM" id="SSF110997">
    <property type="entry name" value="Sporulation related repeat"/>
    <property type="match status" value="1"/>
</dbReference>
<evidence type="ECO:0000313" key="2">
    <source>
        <dbReference type="EMBL" id="SFB69515.1"/>
    </source>
</evidence>
<dbReference type="GO" id="GO:0042834">
    <property type="term" value="F:peptidoglycan binding"/>
    <property type="evidence" value="ECO:0007669"/>
    <property type="project" value="InterPro"/>
</dbReference>
<protein>
    <submittedName>
        <fullName evidence="2">Sporulation related domain-containing protein</fullName>
    </submittedName>
</protein>
<dbReference type="STRING" id="1334022.SAMN04487907_101113"/>
<dbReference type="PROSITE" id="PS51257">
    <property type="entry name" value="PROKAR_LIPOPROTEIN"/>
    <property type="match status" value="1"/>
</dbReference>
<accession>A0A1I1D3L8</accession>
<dbReference type="PROSITE" id="PS51724">
    <property type="entry name" value="SPOR"/>
    <property type="match status" value="1"/>
</dbReference>
<dbReference type="EMBL" id="FOKV01000001">
    <property type="protein sequence ID" value="SFB69515.1"/>
    <property type="molecule type" value="Genomic_DNA"/>
</dbReference>
<dbReference type="InterPro" id="IPR036680">
    <property type="entry name" value="SPOR-like_sf"/>
</dbReference>
<dbReference type="Gene3D" id="3.30.70.1070">
    <property type="entry name" value="Sporulation related repeat"/>
    <property type="match status" value="1"/>
</dbReference>
<gene>
    <name evidence="2" type="ORF">SAMN04487907_101113</name>
</gene>
<dbReference type="RefSeq" id="WP_092539456.1">
    <property type="nucleotide sequence ID" value="NZ_FOKV01000001.1"/>
</dbReference>
<feature type="domain" description="SPOR" evidence="1">
    <location>
        <begin position="52"/>
        <end position="129"/>
    </location>
</feature>
<name>A0A1I1D3L8_9FLAO</name>
<dbReference type="InterPro" id="IPR007730">
    <property type="entry name" value="SPOR-like_dom"/>
</dbReference>
<sequence>MNILSFRNLMLGTFLSFTGVASCQEDSAKINISEDEMIAELIQTKVKLQKSHNIGDRFVIQLFSGSNGEASEEIKDYESLYDYPARIKYEAPNYKVWVGNFRNRLEADRALLVIKETYPSAFIPKPKRK</sequence>
<proteinExistence type="predicted"/>
<dbReference type="Pfam" id="PF05036">
    <property type="entry name" value="SPOR"/>
    <property type="match status" value="1"/>
</dbReference>
<reference evidence="3" key="1">
    <citation type="submission" date="2016-10" db="EMBL/GenBank/DDBJ databases">
        <authorList>
            <person name="Varghese N."/>
            <person name="Submissions S."/>
        </authorList>
    </citation>
    <scope>NUCLEOTIDE SEQUENCE [LARGE SCALE GENOMIC DNA]</scope>
    <source>
        <strain evidence="3">DSM 24499</strain>
    </source>
</reference>